<dbReference type="Pfam" id="PF00117">
    <property type="entry name" value="GATase"/>
    <property type="match status" value="1"/>
</dbReference>
<proteinExistence type="predicted"/>
<evidence type="ECO:0000313" key="3">
    <source>
        <dbReference type="Proteomes" id="UP000035368"/>
    </source>
</evidence>
<evidence type="ECO:0000259" key="1">
    <source>
        <dbReference type="Pfam" id="PF00117"/>
    </source>
</evidence>
<dbReference type="PROSITE" id="PS51273">
    <property type="entry name" value="GATASE_TYPE_1"/>
    <property type="match status" value="1"/>
</dbReference>
<dbReference type="SUPFAM" id="SSF52317">
    <property type="entry name" value="Class I glutamine amidotransferase-like"/>
    <property type="match status" value="1"/>
</dbReference>
<sequence>MQKFLLVSARPGAAQQAAEYRDFLVNTGLNRAQLDHVCLDSETSMMPELDNYAGILLGGSPFNVTTENPSDVQLHVESELLKAAKSATPALFVCFGNSLLGKHCGGRVEKKFAEEAGITWVELTSAARQDPLLRGLPLRFSSLTGHTESVVELPTGATLLATGPSCPVQMFRLSDDVWSCQFHADMDIEAMLIRMEFYRDNGYFDPEEFEAVAAAVRLVETRFANQILQNFVTYCRQRSSKLLLASA</sequence>
<dbReference type="PATRIC" id="fig|1050174.4.peg.1336"/>
<dbReference type="NCBIfam" id="NF005743">
    <property type="entry name" value="PRK07567.1"/>
    <property type="match status" value="1"/>
</dbReference>
<feature type="domain" description="Glutamine amidotransferase" evidence="1">
    <location>
        <begin position="43"/>
        <end position="184"/>
    </location>
</feature>
<dbReference type="EC" id="6.3.5.2" evidence="2"/>
<reference evidence="2 3" key="1">
    <citation type="submission" date="2015-05" db="EMBL/GenBank/DDBJ databases">
        <title>Complete genome sequence of Corynebacterium epidermidicanis DSM 45586, isolated from the skin of a dog suffering from pruritus.</title>
        <authorList>
            <person name="Ruckert C."/>
            <person name="Albersmeier A."/>
            <person name="Winkler A."/>
            <person name="Tauch A."/>
        </authorList>
    </citation>
    <scope>NUCLEOTIDE SEQUENCE [LARGE SCALE GENOMIC DNA]</scope>
    <source>
        <strain evidence="2 3">DSM 45586</strain>
    </source>
</reference>
<keyword evidence="2" id="KW-0436">Ligase</keyword>
<dbReference type="Proteomes" id="UP000035368">
    <property type="component" value="Chromosome"/>
</dbReference>
<dbReference type="InterPro" id="IPR029062">
    <property type="entry name" value="Class_I_gatase-like"/>
</dbReference>
<dbReference type="GO" id="GO:0003922">
    <property type="term" value="F:GMP synthase (glutamine-hydrolyzing) activity"/>
    <property type="evidence" value="ECO:0007669"/>
    <property type="project" value="UniProtKB-EC"/>
</dbReference>
<organism evidence="2 3">
    <name type="scientific">Corynebacterium epidermidicanis</name>
    <dbReference type="NCBI Taxonomy" id="1050174"/>
    <lineage>
        <taxon>Bacteria</taxon>
        <taxon>Bacillati</taxon>
        <taxon>Actinomycetota</taxon>
        <taxon>Actinomycetes</taxon>
        <taxon>Mycobacteriales</taxon>
        <taxon>Corynebacteriaceae</taxon>
        <taxon>Corynebacterium</taxon>
    </lineage>
</organism>
<evidence type="ECO:0000313" key="2">
    <source>
        <dbReference type="EMBL" id="AKK03182.1"/>
    </source>
</evidence>
<name>A0A0G3GWI1_9CORY</name>
<dbReference type="PANTHER" id="PTHR42695">
    <property type="entry name" value="GLUTAMINE AMIDOTRANSFERASE YLR126C-RELATED"/>
    <property type="match status" value="1"/>
</dbReference>
<protein>
    <submittedName>
        <fullName evidence="2">GMP synthase family protein</fullName>
        <ecNumber evidence="2">6.3.5.2</ecNumber>
    </submittedName>
</protein>
<dbReference type="AlphaFoldDB" id="A0A0G3GWI1"/>
<dbReference type="InterPro" id="IPR044992">
    <property type="entry name" value="ChyE-like"/>
</dbReference>
<gene>
    <name evidence="2" type="ORF">CEPID_06620</name>
</gene>
<dbReference type="Gene3D" id="3.40.50.880">
    <property type="match status" value="1"/>
</dbReference>
<dbReference type="OrthoDB" id="5196541at2"/>
<dbReference type="PANTHER" id="PTHR42695:SF5">
    <property type="entry name" value="GLUTAMINE AMIDOTRANSFERASE YLR126C-RELATED"/>
    <property type="match status" value="1"/>
</dbReference>
<accession>A0A0G3GWI1</accession>
<dbReference type="CDD" id="cd01741">
    <property type="entry name" value="GATase1_1"/>
    <property type="match status" value="1"/>
</dbReference>
<keyword evidence="3" id="KW-1185">Reference proteome</keyword>
<dbReference type="KEGG" id="cei:CEPID_06620"/>
<dbReference type="GO" id="GO:0005829">
    <property type="term" value="C:cytosol"/>
    <property type="evidence" value="ECO:0007669"/>
    <property type="project" value="TreeGrafter"/>
</dbReference>
<dbReference type="InterPro" id="IPR017926">
    <property type="entry name" value="GATASE"/>
</dbReference>
<dbReference type="STRING" id="1050174.CEPID_06620"/>
<dbReference type="EMBL" id="CP011541">
    <property type="protein sequence ID" value="AKK03182.1"/>
    <property type="molecule type" value="Genomic_DNA"/>
</dbReference>
<dbReference type="RefSeq" id="WP_047240250.1">
    <property type="nucleotide sequence ID" value="NZ_CP011541.1"/>
</dbReference>